<evidence type="ECO:0000313" key="2">
    <source>
        <dbReference type="EnsemblPlants" id="OBART12G06630.1"/>
    </source>
</evidence>
<accession>A0A0D3HSP9</accession>
<dbReference type="PANTHER" id="PTHR31839:SF11">
    <property type="entry name" value="DEHYDRATION-RESPONSIVE ELEMENT-BINDING PROTEIN 1D"/>
    <property type="match status" value="1"/>
</dbReference>
<dbReference type="Gramene" id="OBART12G06630.1">
    <property type="protein sequence ID" value="OBART12G06630.1"/>
    <property type="gene ID" value="OBART12G06630"/>
</dbReference>
<dbReference type="Proteomes" id="UP000026960">
    <property type="component" value="Chromosome 12"/>
</dbReference>
<dbReference type="AlphaFoldDB" id="A0A0D3HSP9"/>
<dbReference type="HOGENOM" id="CLU_1680592_0_0_1"/>
<dbReference type="EnsemblPlants" id="OBART12G06630.1">
    <property type="protein sequence ID" value="OBART12G06630.1"/>
    <property type="gene ID" value="OBART12G06630"/>
</dbReference>
<dbReference type="PaxDb" id="65489-OBART12G06630.1"/>
<feature type="region of interest" description="Disordered" evidence="1">
    <location>
        <begin position="1"/>
        <end position="32"/>
    </location>
</feature>
<dbReference type="InterPro" id="IPR045277">
    <property type="entry name" value="DRE1A-I"/>
</dbReference>
<sequence>MEKNTATTSQLMTSSVTATPSSSKRPAARTKFQETRHPVFRGGAAAWVRVLGRRGCRLWLARSTASRRPRAHDAAMLALCGASASLDFADSAWLLHVPLAPIVSTPDSDHQLPDVQRAASKAIAEGVRTATATATSGDAASTAPPWLHRHPFCYTRF</sequence>
<organism evidence="2">
    <name type="scientific">Oryza barthii</name>
    <dbReference type="NCBI Taxonomy" id="65489"/>
    <lineage>
        <taxon>Eukaryota</taxon>
        <taxon>Viridiplantae</taxon>
        <taxon>Streptophyta</taxon>
        <taxon>Embryophyta</taxon>
        <taxon>Tracheophyta</taxon>
        <taxon>Spermatophyta</taxon>
        <taxon>Magnoliopsida</taxon>
        <taxon>Liliopsida</taxon>
        <taxon>Poales</taxon>
        <taxon>Poaceae</taxon>
        <taxon>BOP clade</taxon>
        <taxon>Oryzoideae</taxon>
        <taxon>Oryzeae</taxon>
        <taxon>Oryzinae</taxon>
        <taxon>Oryza</taxon>
    </lineage>
</organism>
<evidence type="ECO:0008006" key="4">
    <source>
        <dbReference type="Google" id="ProtNLM"/>
    </source>
</evidence>
<evidence type="ECO:0000256" key="1">
    <source>
        <dbReference type="SAM" id="MobiDB-lite"/>
    </source>
</evidence>
<protein>
    <recommendedName>
        <fullName evidence="4">AP2/ERF domain-containing protein</fullName>
    </recommendedName>
</protein>
<reference evidence="2" key="2">
    <citation type="submission" date="2015-03" db="UniProtKB">
        <authorList>
            <consortium name="EnsemblPlants"/>
        </authorList>
    </citation>
    <scope>IDENTIFICATION</scope>
</reference>
<feature type="compositionally biased region" description="Polar residues" evidence="1">
    <location>
        <begin position="1"/>
        <end position="24"/>
    </location>
</feature>
<dbReference type="PANTHER" id="PTHR31839">
    <property type="entry name" value="DEHYDRATION-RESPONSIVE ELEMENT-BINDING PROTEIN 1D"/>
    <property type="match status" value="1"/>
</dbReference>
<dbReference type="STRING" id="65489.A0A0D3HSP9"/>
<reference evidence="2" key="1">
    <citation type="journal article" date="2009" name="Rice">
        <title>De Novo Next Generation Sequencing of Plant Genomes.</title>
        <authorList>
            <person name="Rounsley S."/>
            <person name="Marri P.R."/>
            <person name="Yu Y."/>
            <person name="He R."/>
            <person name="Sisneros N."/>
            <person name="Goicoechea J.L."/>
            <person name="Lee S.J."/>
            <person name="Angelova A."/>
            <person name="Kudrna D."/>
            <person name="Luo M."/>
            <person name="Affourtit J."/>
            <person name="Desany B."/>
            <person name="Knight J."/>
            <person name="Niazi F."/>
            <person name="Egholm M."/>
            <person name="Wing R.A."/>
        </authorList>
    </citation>
    <scope>NUCLEOTIDE SEQUENCE [LARGE SCALE GENOMIC DNA]</scope>
    <source>
        <strain evidence="2">cv. IRGC 105608</strain>
    </source>
</reference>
<dbReference type="GO" id="GO:0003700">
    <property type="term" value="F:DNA-binding transcription factor activity"/>
    <property type="evidence" value="ECO:0007669"/>
    <property type="project" value="InterPro"/>
</dbReference>
<proteinExistence type="predicted"/>
<name>A0A0D3HSP9_9ORYZ</name>
<keyword evidence="3" id="KW-1185">Reference proteome</keyword>
<evidence type="ECO:0000313" key="3">
    <source>
        <dbReference type="Proteomes" id="UP000026960"/>
    </source>
</evidence>